<dbReference type="Proteomes" id="UP000002892">
    <property type="component" value="Chromosome"/>
</dbReference>
<protein>
    <recommendedName>
        <fullName evidence="3">Tetratricopeptide repeat protein</fullName>
    </recommendedName>
</protein>
<name>I4D891_DESAJ</name>
<keyword evidence="2" id="KW-1185">Reference proteome</keyword>
<evidence type="ECO:0008006" key="3">
    <source>
        <dbReference type="Google" id="ProtNLM"/>
    </source>
</evidence>
<gene>
    <name evidence="1" type="ordered locus">Desaci_3108</name>
</gene>
<sequence>MLSNKRQHLWRCRKALAVFVLIVFISLCTCVLWEIQGLEQAINNYDVVMVRSEIERLEAYGMFFNQFSFMQDAKLWLALNLNKQNLESKLSDYRDDKHIFWLFLLNLQQGDIHRARQDMLKIQNSARNHLAQGLMELAEGNPRTAKNSLTDKMTDWSSLPRQEQALRHLALAQGAIRINDYPSAHIELAAAQKIQPLNPGVLNLEFNLALQEEQWSRAFAAGKSIQAQSWRADTMLFETKMALLALREHDEMNLENSFRALRNFPQGEAVILYLNGIQALGSGRIQEGKHFLETALQEGLEGSINQDAHQALEQVKKRQDADYLLKSLAQES</sequence>
<organism evidence="1 2">
    <name type="scientific">Desulfosporosinus acidiphilus (strain DSM 22704 / JCM 16185 / SJ4)</name>
    <dbReference type="NCBI Taxonomy" id="646529"/>
    <lineage>
        <taxon>Bacteria</taxon>
        <taxon>Bacillati</taxon>
        <taxon>Bacillota</taxon>
        <taxon>Clostridia</taxon>
        <taxon>Eubacteriales</taxon>
        <taxon>Desulfitobacteriaceae</taxon>
        <taxon>Desulfosporosinus</taxon>
    </lineage>
</organism>
<dbReference type="HOGENOM" id="CLU_823161_0_0_9"/>
<dbReference type="RefSeq" id="WP_014828006.1">
    <property type="nucleotide sequence ID" value="NC_018068.1"/>
</dbReference>
<reference evidence="1 2" key="1">
    <citation type="journal article" date="2012" name="J. Bacteriol.">
        <title>Complete genome sequences of Desulfosporosinus orientis DSM765T, Desulfosporosinus youngiae DSM17734T, Desulfosporosinus meridiei DSM13257T, and Desulfosporosinus acidiphilus DSM22704T.</title>
        <authorList>
            <person name="Pester M."/>
            <person name="Brambilla E."/>
            <person name="Alazard D."/>
            <person name="Rattei T."/>
            <person name="Weinmaier T."/>
            <person name="Han J."/>
            <person name="Lucas S."/>
            <person name="Lapidus A."/>
            <person name="Cheng J.F."/>
            <person name="Goodwin L."/>
            <person name="Pitluck S."/>
            <person name="Peters L."/>
            <person name="Ovchinnikova G."/>
            <person name="Teshima H."/>
            <person name="Detter J.C."/>
            <person name="Han C.S."/>
            <person name="Tapia R."/>
            <person name="Land M.L."/>
            <person name="Hauser L."/>
            <person name="Kyrpides N.C."/>
            <person name="Ivanova N.N."/>
            <person name="Pagani I."/>
            <person name="Huntmann M."/>
            <person name="Wei C.L."/>
            <person name="Davenport K.W."/>
            <person name="Daligault H."/>
            <person name="Chain P.S."/>
            <person name="Chen A."/>
            <person name="Mavromatis K."/>
            <person name="Markowitz V."/>
            <person name="Szeto E."/>
            <person name="Mikhailova N."/>
            <person name="Pati A."/>
            <person name="Wagner M."/>
            <person name="Woyke T."/>
            <person name="Ollivier B."/>
            <person name="Klenk H.P."/>
            <person name="Spring S."/>
            <person name="Loy A."/>
        </authorList>
    </citation>
    <scope>NUCLEOTIDE SEQUENCE [LARGE SCALE GENOMIC DNA]</scope>
    <source>
        <strain evidence="2">DSM 22704 / JCM 16185 / SJ4</strain>
    </source>
</reference>
<evidence type="ECO:0000313" key="1">
    <source>
        <dbReference type="EMBL" id="AFM42015.1"/>
    </source>
</evidence>
<proteinExistence type="predicted"/>
<accession>I4D891</accession>
<dbReference type="KEGG" id="dai:Desaci_3108"/>
<evidence type="ECO:0000313" key="2">
    <source>
        <dbReference type="Proteomes" id="UP000002892"/>
    </source>
</evidence>
<dbReference type="eggNOG" id="ENOG50340I2">
    <property type="taxonomic scope" value="Bacteria"/>
</dbReference>
<dbReference type="AlphaFoldDB" id="I4D891"/>
<dbReference type="EMBL" id="CP003639">
    <property type="protein sequence ID" value="AFM42015.1"/>
    <property type="molecule type" value="Genomic_DNA"/>
</dbReference>
<dbReference type="OrthoDB" id="1793985at2"/>